<dbReference type="GO" id="GO:0003984">
    <property type="term" value="F:acetolactate synthase activity"/>
    <property type="evidence" value="ECO:0007669"/>
    <property type="project" value="TreeGrafter"/>
</dbReference>
<dbReference type="PANTHER" id="PTHR18968">
    <property type="entry name" value="THIAMINE PYROPHOSPHATE ENZYMES"/>
    <property type="match status" value="1"/>
</dbReference>
<dbReference type="Pfam" id="PF02775">
    <property type="entry name" value="TPP_enzyme_C"/>
    <property type="match status" value="1"/>
</dbReference>
<dbReference type="AlphaFoldDB" id="A0A2N6PHV2"/>
<dbReference type="RefSeq" id="WP_102162064.1">
    <property type="nucleotide sequence ID" value="NZ_PNFZ01000003.1"/>
</dbReference>
<evidence type="ECO:0000259" key="3">
    <source>
        <dbReference type="Pfam" id="PF02775"/>
    </source>
</evidence>
<comment type="similarity">
    <text evidence="1">Belongs to the TPP enzyme family.</text>
</comment>
<dbReference type="SUPFAM" id="SSF52518">
    <property type="entry name" value="Thiamin diphosphate-binding fold (THDP-binding)"/>
    <property type="match status" value="2"/>
</dbReference>
<evidence type="ECO:0000256" key="2">
    <source>
        <dbReference type="ARBA" id="ARBA00023052"/>
    </source>
</evidence>
<dbReference type="InterPro" id="IPR012001">
    <property type="entry name" value="Thiamin_PyroP_enz_TPP-bd_dom"/>
</dbReference>
<evidence type="ECO:0000313" key="6">
    <source>
        <dbReference type="Proteomes" id="UP000235703"/>
    </source>
</evidence>
<keyword evidence="2" id="KW-0786">Thiamine pyrophosphate</keyword>
<dbReference type="Pfam" id="PF02776">
    <property type="entry name" value="TPP_enzyme_N"/>
    <property type="match status" value="1"/>
</dbReference>
<dbReference type="InterPro" id="IPR011766">
    <property type="entry name" value="TPP_enzyme_TPP-bd"/>
</dbReference>
<feature type="domain" description="Thiamine pyrophosphate enzyme TPP-binding" evidence="3">
    <location>
        <begin position="385"/>
        <end position="530"/>
    </location>
</feature>
<dbReference type="Proteomes" id="UP000235703">
    <property type="component" value="Unassembled WGS sequence"/>
</dbReference>
<dbReference type="Gene3D" id="3.40.50.970">
    <property type="match status" value="2"/>
</dbReference>
<protein>
    <submittedName>
        <fullName evidence="5">Acetolactate synthase large subunit</fullName>
    </submittedName>
</protein>
<dbReference type="NCBIfam" id="NF005760">
    <property type="entry name" value="PRK07586.1"/>
    <property type="match status" value="1"/>
</dbReference>
<name>A0A2N6PHV2_9MICO</name>
<dbReference type="GO" id="GO:0050660">
    <property type="term" value="F:flavin adenine dinucleotide binding"/>
    <property type="evidence" value="ECO:0007669"/>
    <property type="project" value="TreeGrafter"/>
</dbReference>
<organism evidence="5 6">
    <name type="scientific">Brevibacterium luteolum</name>
    <dbReference type="NCBI Taxonomy" id="199591"/>
    <lineage>
        <taxon>Bacteria</taxon>
        <taxon>Bacillati</taxon>
        <taxon>Actinomycetota</taxon>
        <taxon>Actinomycetes</taxon>
        <taxon>Micrococcales</taxon>
        <taxon>Brevibacteriaceae</taxon>
        <taxon>Brevibacterium</taxon>
    </lineage>
</organism>
<reference evidence="5 6" key="1">
    <citation type="submission" date="2017-09" db="EMBL/GenBank/DDBJ databases">
        <title>Bacterial strain isolated from the female urinary microbiota.</title>
        <authorList>
            <person name="Thomas-White K."/>
            <person name="Kumar N."/>
            <person name="Forster S."/>
            <person name="Putonti C."/>
            <person name="Lawley T."/>
            <person name="Wolfe A.J."/>
        </authorList>
    </citation>
    <scope>NUCLEOTIDE SEQUENCE [LARGE SCALE GENOMIC DNA]</scope>
    <source>
        <strain evidence="5 6">UMB0680</strain>
    </source>
</reference>
<dbReference type="EMBL" id="PNFZ01000003">
    <property type="protein sequence ID" value="PMB98268.1"/>
    <property type="molecule type" value="Genomic_DNA"/>
</dbReference>
<evidence type="ECO:0000313" key="5">
    <source>
        <dbReference type="EMBL" id="PMB98268.1"/>
    </source>
</evidence>
<dbReference type="CDD" id="cd02002">
    <property type="entry name" value="TPP_BFDC"/>
    <property type="match status" value="1"/>
</dbReference>
<proteinExistence type="inferred from homology"/>
<comment type="caution">
    <text evidence="5">The sequence shown here is derived from an EMBL/GenBank/DDBJ whole genome shotgun (WGS) entry which is preliminary data.</text>
</comment>
<dbReference type="InterPro" id="IPR029061">
    <property type="entry name" value="THDP-binding"/>
</dbReference>
<dbReference type="CDD" id="cd07035">
    <property type="entry name" value="TPP_PYR_POX_like"/>
    <property type="match status" value="1"/>
</dbReference>
<dbReference type="PANTHER" id="PTHR18968:SF86">
    <property type="entry name" value="ACETOLACTATE SYNTHASE LARGE SUBUNIT ILVX-RELATED"/>
    <property type="match status" value="1"/>
</dbReference>
<evidence type="ECO:0000256" key="1">
    <source>
        <dbReference type="ARBA" id="ARBA00007812"/>
    </source>
</evidence>
<gene>
    <name evidence="5" type="ORF">CJ198_07855</name>
</gene>
<dbReference type="GO" id="GO:0030976">
    <property type="term" value="F:thiamine pyrophosphate binding"/>
    <property type="evidence" value="ECO:0007669"/>
    <property type="project" value="InterPro"/>
</dbReference>
<keyword evidence="6" id="KW-1185">Reference proteome</keyword>
<sequence length="532" mass="55195">MTNGADRLLATLEHNDIEVCFANPGTSEMHFVASLDKATKIRGVLGLFEGTVTGAADGYSRMTDRPAATLLHLGPGLANGLSNMHNALRARAGIVNVIGDHATYHRDLDAPLTSDIEGTARPFSHWVRSSPSPDTIAADTADAISQAEAGRVASLILPADTAWNPVTGDPAVPTAAALPRPVLDERVIAAAAKRLRASGEHTAILMGGRSLRADQLAVAGRIAAATGAHLLSDTFAPRTERGAGRVTTLKVPYPVGPSQELLADFDALILVDSKEPVAFFAYPDKSSVLTAAGTTFFEICPREGDALAALEALAEAVGATDADVTCDGIASGAGTAEGRGQTAELSLPGMPSGTITPEKIGAFLGNAIPEGAIVVDESITTGASFWVQTVSARPHDWFSGTGGSIGYAMPVAAGAAIACPDRPVITLESDGSGLYQPQALWTQAREGLNVVTLIFNNAKYQILRNEMANVGVPDFGPKASALLDLSDPVPNWSAISEGMGVPARRVETVEQLDAAFSEALAEPGPRLIEVMV</sequence>
<accession>A0A2N6PHV2</accession>
<feature type="domain" description="Thiamine pyrophosphate enzyme N-terminal TPP-binding" evidence="4">
    <location>
        <begin position="3"/>
        <end position="107"/>
    </location>
</feature>
<dbReference type="InterPro" id="IPR045229">
    <property type="entry name" value="TPP_enz"/>
</dbReference>
<dbReference type="OrthoDB" id="2443624at2"/>
<dbReference type="GO" id="GO:0000287">
    <property type="term" value="F:magnesium ion binding"/>
    <property type="evidence" value="ECO:0007669"/>
    <property type="project" value="UniProtKB-ARBA"/>
</dbReference>
<evidence type="ECO:0000259" key="4">
    <source>
        <dbReference type="Pfam" id="PF02776"/>
    </source>
</evidence>